<feature type="compositionally biased region" description="Low complexity" evidence="1">
    <location>
        <begin position="53"/>
        <end position="65"/>
    </location>
</feature>
<gene>
    <name evidence="2" type="ORF">WMY93_032977</name>
</gene>
<evidence type="ECO:0000313" key="3">
    <source>
        <dbReference type="Proteomes" id="UP001460270"/>
    </source>
</evidence>
<sequence>MSDRPNVTRPVPRAAVLNAIRKLHVGRVGEDGSVTMDDEGGPKTRGEDDWTATLRTRLRSSPSPSQSERNVTLLRSEKNPAE</sequence>
<organism evidence="2 3">
    <name type="scientific">Mugilogobius chulae</name>
    <name type="common">yellowstripe goby</name>
    <dbReference type="NCBI Taxonomy" id="88201"/>
    <lineage>
        <taxon>Eukaryota</taxon>
        <taxon>Metazoa</taxon>
        <taxon>Chordata</taxon>
        <taxon>Craniata</taxon>
        <taxon>Vertebrata</taxon>
        <taxon>Euteleostomi</taxon>
        <taxon>Actinopterygii</taxon>
        <taxon>Neopterygii</taxon>
        <taxon>Teleostei</taxon>
        <taxon>Neoteleostei</taxon>
        <taxon>Acanthomorphata</taxon>
        <taxon>Gobiaria</taxon>
        <taxon>Gobiiformes</taxon>
        <taxon>Gobioidei</taxon>
        <taxon>Gobiidae</taxon>
        <taxon>Gobionellinae</taxon>
        <taxon>Mugilogobius</taxon>
    </lineage>
</organism>
<evidence type="ECO:0000256" key="1">
    <source>
        <dbReference type="SAM" id="MobiDB-lite"/>
    </source>
</evidence>
<dbReference type="Proteomes" id="UP001460270">
    <property type="component" value="Unassembled WGS sequence"/>
</dbReference>
<dbReference type="AlphaFoldDB" id="A0AAW0MT93"/>
<dbReference type="EMBL" id="JBBPFD010000106">
    <property type="protein sequence ID" value="KAK7880387.1"/>
    <property type="molecule type" value="Genomic_DNA"/>
</dbReference>
<protein>
    <submittedName>
        <fullName evidence="2">Uncharacterized protein</fullName>
    </submittedName>
</protein>
<proteinExistence type="predicted"/>
<reference evidence="3" key="1">
    <citation type="submission" date="2024-04" db="EMBL/GenBank/DDBJ databases">
        <title>Salinicola lusitanus LLJ914,a marine bacterium isolated from the Okinawa Trough.</title>
        <authorList>
            <person name="Li J."/>
        </authorList>
    </citation>
    <scope>NUCLEOTIDE SEQUENCE [LARGE SCALE GENOMIC DNA]</scope>
</reference>
<comment type="caution">
    <text evidence="2">The sequence shown here is derived from an EMBL/GenBank/DDBJ whole genome shotgun (WGS) entry which is preliminary data.</text>
</comment>
<keyword evidence="3" id="KW-1185">Reference proteome</keyword>
<name>A0AAW0MT93_9GOBI</name>
<accession>A0AAW0MT93</accession>
<evidence type="ECO:0000313" key="2">
    <source>
        <dbReference type="EMBL" id="KAK7880387.1"/>
    </source>
</evidence>
<feature type="region of interest" description="Disordered" evidence="1">
    <location>
        <begin position="27"/>
        <end position="82"/>
    </location>
</feature>